<accession>A0A8H7PZM1</accession>
<dbReference type="Proteomes" id="UP000654370">
    <property type="component" value="Unassembled WGS sequence"/>
</dbReference>
<reference evidence="2" key="1">
    <citation type="submission" date="2020-12" db="EMBL/GenBank/DDBJ databases">
        <title>Metabolic potential, ecology and presence of endohyphal bacteria is reflected in genomic diversity of Mucoromycotina.</title>
        <authorList>
            <person name="Muszewska A."/>
            <person name="Okrasinska A."/>
            <person name="Steczkiewicz K."/>
            <person name="Drgas O."/>
            <person name="Orlowska M."/>
            <person name="Perlinska-Lenart U."/>
            <person name="Aleksandrzak-Piekarczyk T."/>
            <person name="Szatraj K."/>
            <person name="Zielenkiewicz U."/>
            <person name="Pilsyk S."/>
            <person name="Malc E."/>
            <person name="Mieczkowski P."/>
            <person name="Kruszewska J.S."/>
            <person name="Biernat P."/>
            <person name="Pawlowska J."/>
        </authorList>
    </citation>
    <scope>NUCLEOTIDE SEQUENCE</scope>
    <source>
        <strain evidence="2">WA0000067209</strain>
    </source>
</reference>
<comment type="caution">
    <text evidence="2">The sequence shown here is derived from an EMBL/GenBank/DDBJ whole genome shotgun (WGS) entry which is preliminary data.</text>
</comment>
<keyword evidence="1" id="KW-0732">Signal</keyword>
<proteinExistence type="predicted"/>
<keyword evidence="3" id="KW-1185">Reference proteome</keyword>
<protein>
    <submittedName>
        <fullName evidence="2">Uncharacterized protein</fullName>
    </submittedName>
</protein>
<dbReference type="OrthoDB" id="2222405at2759"/>
<evidence type="ECO:0000313" key="2">
    <source>
        <dbReference type="EMBL" id="KAG2183372.1"/>
    </source>
</evidence>
<gene>
    <name evidence="2" type="ORF">INT43_006378</name>
</gene>
<sequence length="67" mass="7122">MLSSRLVSLLLVTIAASVSAAPITKLKGVPGPMVEVHGMCSQNMACGQGLYCRRYNGDVFGFCEVPF</sequence>
<evidence type="ECO:0000256" key="1">
    <source>
        <dbReference type="SAM" id="SignalP"/>
    </source>
</evidence>
<organism evidence="2 3">
    <name type="scientific">Mortierella isabellina</name>
    <name type="common">Filamentous fungus</name>
    <name type="synonym">Umbelopsis isabellina</name>
    <dbReference type="NCBI Taxonomy" id="91625"/>
    <lineage>
        <taxon>Eukaryota</taxon>
        <taxon>Fungi</taxon>
        <taxon>Fungi incertae sedis</taxon>
        <taxon>Mucoromycota</taxon>
        <taxon>Mucoromycotina</taxon>
        <taxon>Umbelopsidomycetes</taxon>
        <taxon>Umbelopsidales</taxon>
        <taxon>Umbelopsidaceae</taxon>
        <taxon>Umbelopsis</taxon>
    </lineage>
</organism>
<feature type="signal peptide" evidence="1">
    <location>
        <begin position="1"/>
        <end position="20"/>
    </location>
</feature>
<evidence type="ECO:0000313" key="3">
    <source>
        <dbReference type="Proteomes" id="UP000654370"/>
    </source>
</evidence>
<dbReference type="EMBL" id="JAEPQZ010000003">
    <property type="protein sequence ID" value="KAG2183372.1"/>
    <property type="molecule type" value="Genomic_DNA"/>
</dbReference>
<dbReference type="AlphaFoldDB" id="A0A8H7PZM1"/>
<feature type="chain" id="PRO_5033988678" evidence="1">
    <location>
        <begin position="21"/>
        <end position="67"/>
    </location>
</feature>
<name>A0A8H7PZM1_MORIS</name>